<feature type="compositionally biased region" description="Low complexity" evidence="1">
    <location>
        <begin position="146"/>
        <end position="176"/>
    </location>
</feature>
<feature type="compositionally biased region" description="Acidic residues" evidence="1">
    <location>
        <begin position="230"/>
        <end position="247"/>
    </location>
</feature>
<dbReference type="Proteomes" id="UP001589700">
    <property type="component" value="Unassembled WGS sequence"/>
</dbReference>
<name>A0ABV5JRD9_9ACTN</name>
<comment type="caution">
    <text evidence="2">The sequence shown here is derived from an EMBL/GenBank/DDBJ whole genome shotgun (WGS) entry which is preliminary data.</text>
</comment>
<evidence type="ECO:0000313" key="3">
    <source>
        <dbReference type="Proteomes" id="UP001589700"/>
    </source>
</evidence>
<proteinExistence type="predicted"/>
<dbReference type="Gene3D" id="2.60.40.10">
    <property type="entry name" value="Immunoglobulins"/>
    <property type="match status" value="1"/>
</dbReference>
<dbReference type="SUPFAM" id="SSF49313">
    <property type="entry name" value="Cadherin-like"/>
    <property type="match status" value="1"/>
</dbReference>
<evidence type="ECO:0000313" key="2">
    <source>
        <dbReference type="EMBL" id="MFB9259465.1"/>
    </source>
</evidence>
<organism evidence="2 3">
    <name type="scientific">Dietzia aerolata</name>
    <dbReference type="NCBI Taxonomy" id="595984"/>
    <lineage>
        <taxon>Bacteria</taxon>
        <taxon>Bacillati</taxon>
        <taxon>Actinomycetota</taxon>
        <taxon>Actinomycetes</taxon>
        <taxon>Mycobacteriales</taxon>
        <taxon>Dietziaceae</taxon>
        <taxon>Dietzia</taxon>
    </lineage>
</organism>
<reference evidence="2 3" key="1">
    <citation type="submission" date="2024-09" db="EMBL/GenBank/DDBJ databases">
        <authorList>
            <person name="Sun Q."/>
            <person name="Mori K."/>
        </authorList>
    </citation>
    <scope>NUCLEOTIDE SEQUENCE [LARGE SCALE GENOMIC DNA]</scope>
    <source>
        <strain evidence="2 3">CCM 7659</strain>
    </source>
</reference>
<dbReference type="EMBL" id="JBHMDY010000004">
    <property type="protein sequence ID" value="MFB9259465.1"/>
    <property type="molecule type" value="Genomic_DNA"/>
</dbReference>
<gene>
    <name evidence="2" type="ORF">ACFFVD_06575</name>
</gene>
<keyword evidence="3" id="KW-1185">Reference proteome</keyword>
<feature type="region of interest" description="Disordered" evidence="1">
    <location>
        <begin position="141"/>
        <end position="255"/>
    </location>
</feature>
<protein>
    <submittedName>
        <fullName evidence="2">Uncharacterized protein</fullName>
    </submittedName>
</protein>
<dbReference type="InterPro" id="IPR013783">
    <property type="entry name" value="Ig-like_fold"/>
</dbReference>
<accession>A0ABV5JRD9</accession>
<dbReference type="InterPro" id="IPR015919">
    <property type="entry name" value="Cadherin-like_sf"/>
</dbReference>
<dbReference type="RefSeq" id="WP_182632850.1">
    <property type="nucleotide sequence ID" value="NZ_JAALDM010000201.1"/>
</dbReference>
<feature type="compositionally biased region" description="Gly residues" evidence="1">
    <location>
        <begin position="209"/>
        <end position="219"/>
    </location>
</feature>
<evidence type="ECO:0000256" key="1">
    <source>
        <dbReference type="SAM" id="MobiDB-lite"/>
    </source>
</evidence>
<feature type="compositionally biased region" description="Acidic residues" evidence="1">
    <location>
        <begin position="177"/>
        <end position="189"/>
    </location>
</feature>
<sequence length="396" mass="37735">MFQRRPSRTVTRNRSLVLGGALAALAVVGGGTVVAVNSPAEVEADGIQLTQNTAGQAGQAAAQEMPLGTAVNLDLEPVVARAAGGTIPPGTTVKVTGLPDGLTQDGWVISGTPTRVGEYDVLVTVSNAGVSRSQRVTIAVTDEADGATSPAQATSPAAGADQDPSTSGQSGPSDQSDQSDEEDSTDESEPTLSSVPGDPSRADATTTADGGGAGDGASGGTDDSGAGGVGDEDDSTPGDGDDDDDNAGDGVDAGSDLCALLEDGQSDSGSVEMLLPLLTGDDSAATGFAAVVVNALVGLLPSVLGEGGLFGDLGSGSEMLCTLAPSLLGGLGGATGADATGAGADGAGAATTAGAGTAGADALPSTTQLEGAATGLPVSPTVLLGLLNSGTGSAGN</sequence>